<reference evidence="1" key="1">
    <citation type="journal article" date="2014" name="Int. J. Syst. Evol. Microbiol.">
        <title>Complete genome sequence of Corynebacterium casei LMG S-19264T (=DSM 44701T), isolated from a smear-ripened cheese.</title>
        <authorList>
            <consortium name="US DOE Joint Genome Institute (JGI-PGF)"/>
            <person name="Walter F."/>
            <person name="Albersmeier A."/>
            <person name="Kalinowski J."/>
            <person name="Ruckert C."/>
        </authorList>
    </citation>
    <scope>NUCLEOTIDE SEQUENCE</scope>
    <source>
        <strain evidence="1">CCM 8711</strain>
    </source>
</reference>
<reference evidence="1" key="2">
    <citation type="submission" date="2020-09" db="EMBL/GenBank/DDBJ databases">
        <authorList>
            <person name="Sun Q."/>
            <person name="Sedlacek I."/>
        </authorList>
    </citation>
    <scope>NUCLEOTIDE SEQUENCE</scope>
    <source>
        <strain evidence="1">CCM 8711</strain>
    </source>
</reference>
<evidence type="ECO:0000313" key="2">
    <source>
        <dbReference type="Proteomes" id="UP000662074"/>
    </source>
</evidence>
<sequence>MEERKYLATWKKYLPIIRLHLKKSLTEDQNFKLNITDFESAGDRGKSGYTFSLTIENGKVINNISSSGVARDLFETLKSDEVVKSIFQDKSIKIAVGKTFVLSIKTTHISAYK</sequence>
<evidence type="ECO:0000313" key="1">
    <source>
        <dbReference type="EMBL" id="GGI52803.1"/>
    </source>
</evidence>
<name>A0A917N3D0_9SPHI</name>
<proteinExistence type="predicted"/>
<organism evidence="1 2">
    <name type="scientific">Mucilaginibacter galii</name>
    <dbReference type="NCBI Taxonomy" id="2005073"/>
    <lineage>
        <taxon>Bacteria</taxon>
        <taxon>Pseudomonadati</taxon>
        <taxon>Bacteroidota</taxon>
        <taxon>Sphingobacteriia</taxon>
        <taxon>Sphingobacteriales</taxon>
        <taxon>Sphingobacteriaceae</taxon>
        <taxon>Mucilaginibacter</taxon>
    </lineage>
</organism>
<comment type="caution">
    <text evidence="1">The sequence shown here is derived from an EMBL/GenBank/DDBJ whole genome shotgun (WGS) entry which is preliminary data.</text>
</comment>
<dbReference type="Proteomes" id="UP000662074">
    <property type="component" value="Unassembled WGS sequence"/>
</dbReference>
<dbReference type="RefSeq" id="WP_188418975.1">
    <property type="nucleotide sequence ID" value="NZ_BMDO01000019.1"/>
</dbReference>
<protein>
    <submittedName>
        <fullName evidence="1">Uncharacterized protein</fullName>
    </submittedName>
</protein>
<dbReference type="EMBL" id="BMDO01000019">
    <property type="protein sequence ID" value="GGI52803.1"/>
    <property type="molecule type" value="Genomic_DNA"/>
</dbReference>
<dbReference type="AlphaFoldDB" id="A0A917N3D0"/>
<gene>
    <name evidence="1" type="ORF">GCM10011425_40150</name>
</gene>
<accession>A0A917N3D0</accession>
<keyword evidence="2" id="KW-1185">Reference proteome</keyword>